<comment type="caution">
    <text evidence="3">The sequence shown here is derived from an EMBL/GenBank/DDBJ whole genome shotgun (WGS) entry which is preliminary data.</text>
</comment>
<dbReference type="OrthoDB" id="417903at2759"/>
<dbReference type="SMART" id="SM00248">
    <property type="entry name" value="ANK"/>
    <property type="match status" value="5"/>
</dbReference>
<dbReference type="Proteomes" id="UP000186817">
    <property type="component" value="Unassembled WGS sequence"/>
</dbReference>
<dbReference type="InterPro" id="IPR036770">
    <property type="entry name" value="Ankyrin_rpt-contain_sf"/>
</dbReference>
<feature type="compositionally biased region" description="Basic and acidic residues" evidence="2">
    <location>
        <begin position="845"/>
        <end position="860"/>
    </location>
</feature>
<dbReference type="PROSITE" id="PS50088">
    <property type="entry name" value="ANK_REPEAT"/>
    <property type="match status" value="1"/>
</dbReference>
<evidence type="ECO:0000256" key="2">
    <source>
        <dbReference type="SAM" id="MobiDB-lite"/>
    </source>
</evidence>
<feature type="compositionally biased region" description="Polar residues" evidence="2">
    <location>
        <begin position="655"/>
        <end position="669"/>
    </location>
</feature>
<evidence type="ECO:0000313" key="4">
    <source>
        <dbReference type="Proteomes" id="UP000186817"/>
    </source>
</evidence>
<keyword evidence="1" id="KW-0040">ANK repeat</keyword>
<feature type="repeat" description="ANK" evidence="1">
    <location>
        <begin position="343"/>
        <end position="377"/>
    </location>
</feature>
<dbReference type="PANTHER" id="PTHR46224">
    <property type="entry name" value="ANKYRIN REPEAT FAMILY PROTEIN"/>
    <property type="match status" value="1"/>
</dbReference>
<dbReference type="AlphaFoldDB" id="A0A1Q9DAG4"/>
<dbReference type="InterPro" id="IPR051616">
    <property type="entry name" value="Cul2-RING_E3_ligase_SR"/>
</dbReference>
<feature type="region of interest" description="Disordered" evidence="2">
    <location>
        <begin position="653"/>
        <end position="673"/>
    </location>
</feature>
<reference evidence="3 4" key="1">
    <citation type="submission" date="2016-02" db="EMBL/GenBank/DDBJ databases">
        <title>Genome analysis of coral dinoflagellate symbionts highlights evolutionary adaptations to a symbiotic lifestyle.</title>
        <authorList>
            <person name="Aranda M."/>
            <person name="Li Y."/>
            <person name="Liew Y.J."/>
            <person name="Baumgarten S."/>
            <person name="Simakov O."/>
            <person name="Wilson M."/>
            <person name="Piel J."/>
            <person name="Ashoor H."/>
            <person name="Bougouffa S."/>
            <person name="Bajic V.B."/>
            <person name="Ryu T."/>
            <person name="Ravasi T."/>
            <person name="Bayer T."/>
            <person name="Micklem G."/>
            <person name="Kim H."/>
            <person name="Bhak J."/>
            <person name="Lajeunesse T.C."/>
            <person name="Voolstra C.R."/>
        </authorList>
    </citation>
    <scope>NUCLEOTIDE SEQUENCE [LARGE SCALE GENOMIC DNA]</scope>
    <source>
        <strain evidence="3 4">CCMP2467</strain>
    </source>
</reference>
<dbReference type="Pfam" id="PF00023">
    <property type="entry name" value="Ank"/>
    <property type="match status" value="2"/>
</dbReference>
<keyword evidence="4" id="KW-1185">Reference proteome</keyword>
<organism evidence="3 4">
    <name type="scientific">Symbiodinium microadriaticum</name>
    <name type="common">Dinoflagellate</name>
    <name type="synonym">Zooxanthella microadriatica</name>
    <dbReference type="NCBI Taxonomy" id="2951"/>
    <lineage>
        <taxon>Eukaryota</taxon>
        <taxon>Sar</taxon>
        <taxon>Alveolata</taxon>
        <taxon>Dinophyceae</taxon>
        <taxon>Suessiales</taxon>
        <taxon>Symbiodiniaceae</taxon>
        <taxon>Symbiodinium</taxon>
    </lineage>
</organism>
<sequence>MAAAILADGSRSEFSFHARPFPMWTVSVSEVLRMRSPIQPHEELLRSGQLVLQEPEFYTIFVSHQWLGRHHPDPDGKQFQVLQEALGGCISGRLLKESDSIARWYVGNRPTSSKERRAMRDGYIWLDWFCIPQNPAQEAKQLLAIQSIASYVGDCSLFMALVPGLRHESGNACDYESWLRRGWCLAELWCTQLSNRRSLPMIVIRGPDAAEFVPALNWVYSLPHEGDFTIEADRSRIRDVLTSSVESRVAFLEANETELGLCRYLKGRLHDWNPGHSHTPRSEEDFLSYFGFPSLAKGLKVRQIGALACAVLSDDIPMIRRLVQARASVGSRCKPALVNVDVLTWTPLHLAVQRGSRALPVMAELLRLRADPNSTDTLGLPVLGNSRDAATVEFLVQHHADVNFQSGLTKVSPLGLSAARVFPTSTSVISKLLELRADVNGSEARGGLGLPALVNLIWHSRNAHNTAVEMAALLVSARADVNASGRPTGLFRYLELGYRAAVCLGCRDSLADFHANSSSGPLGYAAFTGHAPMVSFLLASRADPDLPNSRGLTPRQLADARTQHLFSACDCHPTDERLTEECSFEGLTDSNLKPLFCEDPLSSHEWDPSTECMQKPLRSSPDEALTDLTTQPFYGAQERRRLDCPVPLRIGSDVPFTSTSPGEAFTDSSLDGDPIRVHKRLGGPPWLQDVLHTAMGPAVDLHNLQITGQRLLQAEVDKSGESRRATPKFAGIVPTFGVPLPAHGQKESFEPHLKSLGLQRRFRHGFDIIPFLVPCFKAREVQGGFAEALCLPGEPPQARPLLPDARTSTDPSFPIVSEEVFIVEAASRPWLQLQLAEAAMQSPSRPDEAEPKGLELDRADINAARSSRRRRNQTLWALAAAFQEGGSFASPVRGHRSTSRLLF</sequence>
<protein>
    <submittedName>
        <fullName evidence="3">Ankyrin repeat domain-containing protein 17</fullName>
    </submittedName>
</protein>
<gene>
    <name evidence="3" type="primary">ANKRD17</name>
    <name evidence="3" type="ORF">AK812_SmicGene26108</name>
</gene>
<dbReference type="EMBL" id="LSRX01000635">
    <property type="protein sequence ID" value="OLP92125.1"/>
    <property type="molecule type" value="Genomic_DNA"/>
</dbReference>
<dbReference type="Gene3D" id="1.25.40.20">
    <property type="entry name" value="Ankyrin repeat-containing domain"/>
    <property type="match status" value="2"/>
</dbReference>
<feature type="region of interest" description="Disordered" evidence="2">
    <location>
        <begin position="839"/>
        <end position="861"/>
    </location>
</feature>
<evidence type="ECO:0000256" key="1">
    <source>
        <dbReference type="PROSITE-ProRule" id="PRU00023"/>
    </source>
</evidence>
<name>A0A1Q9DAG4_SYMMI</name>
<evidence type="ECO:0000313" key="3">
    <source>
        <dbReference type="EMBL" id="OLP92125.1"/>
    </source>
</evidence>
<accession>A0A1Q9DAG4</accession>
<dbReference type="PANTHER" id="PTHR46224:SF64">
    <property type="entry name" value="IQ MOTIF AND ANKYRIN REPEAT DOMAIN-CONTAINING PROTEIN 1"/>
    <property type="match status" value="1"/>
</dbReference>
<proteinExistence type="predicted"/>
<dbReference type="SUPFAM" id="SSF48403">
    <property type="entry name" value="Ankyrin repeat"/>
    <property type="match status" value="1"/>
</dbReference>
<dbReference type="InterPro" id="IPR002110">
    <property type="entry name" value="Ankyrin_rpt"/>
</dbReference>